<reference evidence="2 3" key="1">
    <citation type="journal article" date="2011" name="PLoS Pathog.">
        <title>Endophytic Life Strategies Decoded by Genome and Transcriptome Analyses of the Mutualistic Root Symbiont Piriformospora indica.</title>
        <authorList>
            <person name="Zuccaro A."/>
            <person name="Lahrmann U."/>
            <person name="Guldener U."/>
            <person name="Langen G."/>
            <person name="Pfiffi S."/>
            <person name="Biedenkopf D."/>
            <person name="Wong P."/>
            <person name="Samans B."/>
            <person name="Grimm C."/>
            <person name="Basiewicz M."/>
            <person name="Murat C."/>
            <person name="Martin F."/>
            <person name="Kogel K.H."/>
        </authorList>
    </citation>
    <scope>NUCLEOTIDE SEQUENCE [LARGE SCALE GENOMIC DNA]</scope>
    <source>
        <strain evidence="2 3">DSM 11827</strain>
    </source>
</reference>
<accession>G4TVE5</accession>
<dbReference type="InParanoid" id="G4TVE5"/>
<dbReference type="HOGENOM" id="CLU_3419444_0_0_1"/>
<feature type="compositionally biased region" description="Basic and acidic residues" evidence="1">
    <location>
        <begin position="1"/>
        <end position="13"/>
    </location>
</feature>
<dbReference type="AlphaFoldDB" id="G4TVE5"/>
<gene>
    <name evidence="2" type="ORF">PIIN_09272</name>
</gene>
<name>G4TVE5_SERID</name>
<organism evidence="2 3">
    <name type="scientific">Serendipita indica (strain DSM 11827)</name>
    <name type="common">Root endophyte fungus</name>
    <name type="synonym">Piriformospora indica</name>
    <dbReference type="NCBI Taxonomy" id="1109443"/>
    <lineage>
        <taxon>Eukaryota</taxon>
        <taxon>Fungi</taxon>
        <taxon>Dikarya</taxon>
        <taxon>Basidiomycota</taxon>
        <taxon>Agaricomycotina</taxon>
        <taxon>Agaricomycetes</taxon>
        <taxon>Sebacinales</taxon>
        <taxon>Serendipitaceae</taxon>
        <taxon>Serendipita</taxon>
    </lineage>
</organism>
<comment type="caution">
    <text evidence="2">The sequence shown here is derived from an EMBL/GenBank/DDBJ whole genome shotgun (WGS) entry which is preliminary data.</text>
</comment>
<evidence type="ECO:0000313" key="3">
    <source>
        <dbReference type="Proteomes" id="UP000007148"/>
    </source>
</evidence>
<evidence type="ECO:0000256" key="1">
    <source>
        <dbReference type="SAM" id="MobiDB-lite"/>
    </source>
</evidence>
<dbReference type="EMBL" id="CAFZ01000425">
    <property type="protein sequence ID" value="CCA75288.1"/>
    <property type="molecule type" value="Genomic_DNA"/>
</dbReference>
<feature type="compositionally biased region" description="Polar residues" evidence="1">
    <location>
        <begin position="16"/>
        <end position="25"/>
    </location>
</feature>
<dbReference type="Proteomes" id="UP000007148">
    <property type="component" value="Unassembled WGS sequence"/>
</dbReference>
<feature type="region of interest" description="Disordered" evidence="1">
    <location>
        <begin position="1"/>
        <end position="25"/>
    </location>
</feature>
<evidence type="ECO:0000313" key="2">
    <source>
        <dbReference type="EMBL" id="CCA75288.1"/>
    </source>
</evidence>
<sequence>MTKDDEQDSRDFEQSGGWNSSCVVA</sequence>
<proteinExistence type="predicted"/>
<keyword evidence="3" id="KW-1185">Reference proteome</keyword>
<protein>
    <submittedName>
        <fullName evidence="2">Uncharacterized protein</fullName>
    </submittedName>
</protein>